<evidence type="ECO:0000313" key="2">
    <source>
        <dbReference type="Proteomes" id="UP001500575"/>
    </source>
</evidence>
<sequence length="313" mass="33167">MTQAPAWRCAADSLSRGDDLAGTASTVAAYLLLEHAGSWGEDAFRDSRLPAALGPALKRHATSAGVRPLLVRRSGRGRATQGGVRVLAASATHGWAETAVLPDLEAVLDLDLTRLRAGESLGLERVEGPVYAVCTHGRHDACCAERGRPVALALSEVEPERTWECSHIGGDRFAGNLVVLPHGLYYGRLDPESAVAVAAATAEGRLDLDHLRGRSTRAMPVQAAEIHLRRLLEEDRFDAVTLRGRPERHGDTVTAGFAVAGAAGDAVYAVAVRTTFATAPAALTCQAGRGGRTDQVPRHEVVDITRVDPRTSS</sequence>
<gene>
    <name evidence="1" type="ORF">GCM10009843_38530</name>
</gene>
<reference evidence="1 2" key="1">
    <citation type="journal article" date="2019" name="Int. J. Syst. Evol. Microbiol.">
        <title>The Global Catalogue of Microorganisms (GCM) 10K type strain sequencing project: providing services to taxonomists for standard genome sequencing and annotation.</title>
        <authorList>
            <consortium name="The Broad Institute Genomics Platform"/>
            <consortium name="The Broad Institute Genome Sequencing Center for Infectious Disease"/>
            <person name="Wu L."/>
            <person name="Ma J."/>
        </authorList>
    </citation>
    <scope>NUCLEOTIDE SEQUENCE [LARGE SCALE GENOMIC DNA]</scope>
    <source>
        <strain evidence="1 2">JCM 16021</strain>
    </source>
</reference>
<dbReference type="Proteomes" id="UP001500575">
    <property type="component" value="Unassembled WGS sequence"/>
</dbReference>
<protein>
    <recommendedName>
        <fullName evidence="3">Sucrase ferredoxin</fullName>
    </recommendedName>
</protein>
<dbReference type="SUPFAM" id="SSF52833">
    <property type="entry name" value="Thioredoxin-like"/>
    <property type="match status" value="1"/>
</dbReference>
<evidence type="ECO:0008006" key="3">
    <source>
        <dbReference type="Google" id="ProtNLM"/>
    </source>
</evidence>
<accession>A0ABN2YXX7</accession>
<dbReference type="Pfam" id="PF06999">
    <property type="entry name" value="Suc_Fer-like"/>
    <property type="match status" value="1"/>
</dbReference>
<proteinExistence type="predicted"/>
<comment type="caution">
    <text evidence="1">The sequence shown here is derived from an EMBL/GenBank/DDBJ whole genome shotgun (WGS) entry which is preliminary data.</text>
</comment>
<organism evidence="1 2">
    <name type="scientific">Nocardioides bigeumensis</name>
    <dbReference type="NCBI Taxonomy" id="433657"/>
    <lineage>
        <taxon>Bacteria</taxon>
        <taxon>Bacillati</taxon>
        <taxon>Actinomycetota</taxon>
        <taxon>Actinomycetes</taxon>
        <taxon>Propionibacteriales</taxon>
        <taxon>Nocardioidaceae</taxon>
        <taxon>Nocardioides</taxon>
    </lineage>
</organism>
<name>A0ABN2YXX7_9ACTN</name>
<dbReference type="InterPro" id="IPR009737">
    <property type="entry name" value="Aim32/Apd1-like"/>
</dbReference>
<evidence type="ECO:0000313" key="1">
    <source>
        <dbReference type="EMBL" id="GAA2133307.1"/>
    </source>
</evidence>
<dbReference type="CDD" id="cd03062">
    <property type="entry name" value="TRX_Fd_Sucrase"/>
    <property type="match status" value="1"/>
</dbReference>
<keyword evidence="2" id="KW-1185">Reference proteome</keyword>
<dbReference type="EMBL" id="BAAAQQ010000014">
    <property type="protein sequence ID" value="GAA2133307.1"/>
    <property type="molecule type" value="Genomic_DNA"/>
</dbReference>
<dbReference type="RefSeq" id="WP_344305482.1">
    <property type="nucleotide sequence ID" value="NZ_BAAAQQ010000014.1"/>
</dbReference>
<dbReference type="InterPro" id="IPR036249">
    <property type="entry name" value="Thioredoxin-like_sf"/>
</dbReference>